<evidence type="ECO:0000313" key="4">
    <source>
        <dbReference type="EMBL" id="OWF48964.1"/>
    </source>
</evidence>
<keyword evidence="2" id="KW-0472">Membrane</keyword>
<evidence type="ECO:0000256" key="1">
    <source>
        <dbReference type="SAM" id="MobiDB-lite"/>
    </source>
</evidence>
<evidence type="ECO:0000256" key="3">
    <source>
        <dbReference type="SAM" id="SignalP"/>
    </source>
</evidence>
<evidence type="ECO:0000313" key="5">
    <source>
        <dbReference type="Proteomes" id="UP000242188"/>
    </source>
</evidence>
<dbReference type="OrthoDB" id="10369458at2759"/>
<feature type="transmembrane region" description="Helical" evidence="2">
    <location>
        <begin position="53"/>
        <end position="77"/>
    </location>
</feature>
<evidence type="ECO:0000256" key="2">
    <source>
        <dbReference type="SAM" id="Phobius"/>
    </source>
</evidence>
<feature type="signal peptide" evidence="3">
    <location>
        <begin position="1"/>
        <end position="21"/>
    </location>
</feature>
<keyword evidence="5" id="KW-1185">Reference proteome</keyword>
<proteinExistence type="predicted"/>
<feature type="chain" id="PRO_5013369843" description="Cysteine and tyrosine-rich protein 1" evidence="3">
    <location>
        <begin position="22"/>
        <end position="134"/>
    </location>
</feature>
<keyword evidence="2" id="KW-0812">Transmembrane</keyword>
<dbReference type="AlphaFoldDB" id="A0A210QJM9"/>
<evidence type="ECO:0008006" key="6">
    <source>
        <dbReference type="Google" id="ProtNLM"/>
    </source>
</evidence>
<dbReference type="Proteomes" id="UP000242188">
    <property type="component" value="Unassembled WGS sequence"/>
</dbReference>
<keyword evidence="2" id="KW-1133">Transmembrane helix</keyword>
<accession>A0A210QJM9</accession>
<organism evidence="4 5">
    <name type="scientific">Mizuhopecten yessoensis</name>
    <name type="common">Japanese scallop</name>
    <name type="synonym">Patinopecten yessoensis</name>
    <dbReference type="NCBI Taxonomy" id="6573"/>
    <lineage>
        <taxon>Eukaryota</taxon>
        <taxon>Metazoa</taxon>
        <taxon>Spiralia</taxon>
        <taxon>Lophotrochozoa</taxon>
        <taxon>Mollusca</taxon>
        <taxon>Bivalvia</taxon>
        <taxon>Autobranchia</taxon>
        <taxon>Pteriomorphia</taxon>
        <taxon>Pectinida</taxon>
        <taxon>Pectinoidea</taxon>
        <taxon>Pectinidae</taxon>
        <taxon>Mizuhopecten</taxon>
    </lineage>
</organism>
<feature type="region of interest" description="Disordered" evidence="1">
    <location>
        <begin position="101"/>
        <end position="134"/>
    </location>
</feature>
<dbReference type="EMBL" id="NEDP02003345">
    <property type="protein sequence ID" value="OWF48964.1"/>
    <property type="molecule type" value="Genomic_DNA"/>
</dbReference>
<keyword evidence="3" id="KW-0732">Signal</keyword>
<sequence length="134" mass="14975">MVYQYLLTFTVLITQFSEVLTGEYCTICSGKIYCDSGCCSTYGSTHCCPNTTAIVVGSVFGTFVVMVILASAFICYLQHRRNRLDTMSQYIVAQTQYYTEDFTGKDGDDDYDGRPRPVNKPTLPDASLFKDMDG</sequence>
<gene>
    <name evidence="4" type="ORF">KP79_PYT12427</name>
</gene>
<protein>
    <recommendedName>
        <fullName evidence="6">Cysteine and tyrosine-rich protein 1</fullName>
    </recommendedName>
</protein>
<name>A0A210QJM9_MIZYE</name>
<comment type="caution">
    <text evidence="4">The sequence shown here is derived from an EMBL/GenBank/DDBJ whole genome shotgun (WGS) entry which is preliminary data.</text>
</comment>
<reference evidence="4 5" key="1">
    <citation type="journal article" date="2017" name="Nat. Ecol. Evol.">
        <title>Scallop genome provides insights into evolution of bilaterian karyotype and development.</title>
        <authorList>
            <person name="Wang S."/>
            <person name="Zhang J."/>
            <person name="Jiao W."/>
            <person name="Li J."/>
            <person name="Xun X."/>
            <person name="Sun Y."/>
            <person name="Guo X."/>
            <person name="Huan P."/>
            <person name="Dong B."/>
            <person name="Zhang L."/>
            <person name="Hu X."/>
            <person name="Sun X."/>
            <person name="Wang J."/>
            <person name="Zhao C."/>
            <person name="Wang Y."/>
            <person name="Wang D."/>
            <person name="Huang X."/>
            <person name="Wang R."/>
            <person name="Lv J."/>
            <person name="Li Y."/>
            <person name="Zhang Z."/>
            <person name="Liu B."/>
            <person name="Lu W."/>
            <person name="Hui Y."/>
            <person name="Liang J."/>
            <person name="Zhou Z."/>
            <person name="Hou R."/>
            <person name="Li X."/>
            <person name="Liu Y."/>
            <person name="Li H."/>
            <person name="Ning X."/>
            <person name="Lin Y."/>
            <person name="Zhao L."/>
            <person name="Xing Q."/>
            <person name="Dou J."/>
            <person name="Li Y."/>
            <person name="Mao J."/>
            <person name="Guo H."/>
            <person name="Dou H."/>
            <person name="Li T."/>
            <person name="Mu C."/>
            <person name="Jiang W."/>
            <person name="Fu Q."/>
            <person name="Fu X."/>
            <person name="Miao Y."/>
            <person name="Liu J."/>
            <person name="Yu Q."/>
            <person name="Li R."/>
            <person name="Liao H."/>
            <person name="Li X."/>
            <person name="Kong Y."/>
            <person name="Jiang Z."/>
            <person name="Chourrout D."/>
            <person name="Li R."/>
            <person name="Bao Z."/>
        </authorList>
    </citation>
    <scope>NUCLEOTIDE SEQUENCE [LARGE SCALE GENOMIC DNA]</scope>
    <source>
        <strain evidence="4 5">PY_sf001</strain>
    </source>
</reference>